<sequence length="107" mass="12439">MESFAIRRKLVPRIIFIIKVVPRFSRRPDIKLIGNEPKYLGCARIGGTIFAVILHINVLLSFGQFRHLSPDLPAPIPADFCRANNELWHCQIYWLVEPPDWDDEIWG</sequence>
<gene>
    <name evidence="1" type="ORF">BV87_09205</name>
</gene>
<evidence type="ECO:0000313" key="2">
    <source>
        <dbReference type="Proteomes" id="UP000037029"/>
    </source>
</evidence>
<dbReference type="AlphaFoldDB" id="A0A0J9CYZ8"/>
<organism evidence="1 2">
    <name type="scientific">Sphingobium yanoikuyae</name>
    <name type="common">Sphingomonas yanoikuyae</name>
    <dbReference type="NCBI Taxonomy" id="13690"/>
    <lineage>
        <taxon>Bacteria</taxon>
        <taxon>Pseudomonadati</taxon>
        <taxon>Pseudomonadota</taxon>
        <taxon>Alphaproteobacteria</taxon>
        <taxon>Sphingomonadales</taxon>
        <taxon>Sphingomonadaceae</taxon>
        <taxon>Sphingobium</taxon>
    </lineage>
</organism>
<reference evidence="1 2" key="1">
    <citation type="submission" date="2017-04" db="EMBL/GenBank/DDBJ databases">
        <title>Characterization, genome and methylation analysis of a phthalic acid esters degrading strain Sphingobium yanoikuyae SHJ.</title>
        <authorList>
            <person name="Feng L."/>
        </authorList>
    </citation>
    <scope>NUCLEOTIDE SEQUENCE [LARGE SCALE GENOMIC DNA]</scope>
    <source>
        <strain evidence="1 2">SHJ</strain>
    </source>
</reference>
<protein>
    <submittedName>
        <fullName evidence="1">Uncharacterized protein</fullName>
    </submittedName>
</protein>
<accession>A0A0J9CYZ8</accession>
<evidence type="ECO:0000313" key="1">
    <source>
        <dbReference type="EMBL" id="ATP18549.1"/>
    </source>
</evidence>
<name>A0A0J9CYZ8_SPHYA</name>
<proteinExistence type="predicted"/>
<dbReference type="EMBL" id="CP020925">
    <property type="protein sequence ID" value="ATP18549.1"/>
    <property type="molecule type" value="Genomic_DNA"/>
</dbReference>
<dbReference type="Proteomes" id="UP000037029">
    <property type="component" value="Chromosome"/>
</dbReference>